<dbReference type="GO" id="GO:0030158">
    <property type="term" value="F:protein xylosyltransferase activity"/>
    <property type="evidence" value="ECO:0007669"/>
    <property type="project" value="InterPro"/>
</dbReference>
<dbReference type="GO" id="GO:0050650">
    <property type="term" value="P:chondroitin sulfate proteoglycan biosynthetic process"/>
    <property type="evidence" value="ECO:0007669"/>
    <property type="project" value="TreeGrafter"/>
</dbReference>
<dbReference type="AlphaFoldDB" id="A0A6N7VCA1"/>
<evidence type="ECO:0000256" key="2">
    <source>
        <dbReference type="ARBA" id="ARBA00004648"/>
    </source>
</evidence>
<evidence type="ECO:0000256" key="14">
    <source>
        <dbReference type="ARBA" id="ARBA00042865"/>
    </source>
</evidence>
<dbReference type="GO" id="GO:0015012">
    <property type="term" value="P:heparan sulfate proteoglycan biosynthetic process"/>
    <property type="evidence" value="ECO:0007669"/>
    <property type="project" value="TreeGrafter"/>
</dbReference>
<evidence type="ECO:0000256" key="13">
    <source>
        <dbReference type="ARBA" id="ARBA00023180"/>
    </source>
</evidence>
<evidence type="ECO:0000256" key="8">
    <source>
        <dbReference type="ARBA" id="ARBA00022968"/>
    </source>
</evidence>
<sequence>MLRHAFIMSVHTNMEQLQVLVTALHFGDVYIHVDKKQEALYQNLKEMYKNKPNIFFVEDRISVNWSGFSQVQATLKLLELVESTERIYDYIHFISGQDLPLMSHAQMDAYIESKGADKQFVEVNDIDSYKWRLTQYSFFRENPNNRKKLYRLTDIVLRLIQMPFVRRKNFKGFELYKGSSWFSITYDCMKYILSYIRENDYCSKFKYTACPDEHFFQVLLMNSKYKDKVLKYNSRYIVFEGLNASPKTLGVKDMDCFMNGQYMFARKFDMNKDRQVISKVLDRG</sequence>
<dbReference type="RefSeq" id="WP_154555102.1">
    <property type="nucleotide sequence ID" value="NZ_VUMR01000001.1"/>
</dbReference>
<evidence type="ECO:0000313" key="15">
    <source>
        <dbReference type="EMBL" id="MSS55347.1"/>
    </source>
</evidence>
<keyword evidence="9" id="KW-1133">Transmembrane helix</keyword>
<comment type="caution">
    <text evidence="15">The sequence shown here is derived from an EMBL/GenBank/DDBJ whole genome shotgun (WGS) entry which is preliminary data.</text>
</comment>
<evidence type="ECO:0000256" key="5">
    <source>
        <dbReference type="ARBA" id="ARBA00022692"/>
    </source>
</evidence>
<keyword evidence="12" id="KW-1015">Disulfide bond</keyword>
<dbReference type="InterPro" id="IPR043538">
    <property type="entry name" value="XYLT"/>
</dbReference>
<keyword evidence="5" id="KW-0812">Transmembrane</keyword>
<evidence type="ECO:0000256" key="11">
    <source>
        <dbReference type="ARBA" id="ARBA00023136"/>
    </source>
</evidence>
<keyword evidence="10" id="KW-0333">Golgi apparatus</keyword>
<reference evidence="15 16" key="1">
    <citation type="submission" date="2019-08" db="EMBL/GenBank/DDBJ databases">
        <title>In-depth cultivation of the pig gut microbiome towards novel bacterial diversity and tailored functional studies.</title>
        <authorList>
            <person name="Wylensek D."/>
            <person name="Hitch T.C.A."/>
            <person name="Clavel T."/>
        </authorList>
    </citation>
    <scope>NUCLEOTIDE SEQUENCE [LARGE SCALE GENOMIC DNA]</scope>
    <source>
        <strain evidence="15 16">LKV-472-APC-3</strain>
    </source>
</reference>
<evidence type="ECO:0000256" key="12">
    <source>
        <dbReference type="ARBA" id="ARBA00023157"/>
    </source>
</evidence>
<keyword evidence="13" id="KW-0325">Glycoprotein</keyword>
<evidence type="ECO:0000256" key="7">
    <source>
        <dbReference type="ARBA" id="ARBA00022824"/>
    </source>
</evidence>
<proteinExistence type="predicted"/>
<keyword evidence="3 15" id="KW-0328">Glycosyltransferase</keyword>
<evidence type="ECO:0000256" key="3">
    <source>
        <dbReference type="ARBA" id="ARBA00022676"/>
    </source>
</evidence>
<dbReference type="GO" id="GO:0046872">
    <property type="term" value="F:metal ion binding"/>
    <property type="evidence" value="ECO:0007669"/>
    <property type="project" value="UniProtKB-KW"/>
</dbReference>
<dbReference type="InterPro" id="IPR003406">
    <property type="entry name" value="Glyco_trans_14"/>
</dbReference>
<accession>A0A6N7VCA1</accession>
<keyword evidence="7" id="KW-0256">Endoplasmic reticulum</keyword>
<dbReference type="EMBL" id="VUMR01000001">
    <property type="protein sequence ID" value="MSS55347.1"/>
    <property type="molecule type" value="Genomic_DNA"/>
</dbReference>
<evidence type="ECO:0000256" key="6">
    <source>
        <dbReference type="ARBA" id="ARBA00022723"/>
    </source>
</evidence>
<dbReference type="PANTHER" id="PTHR46025">
    <property type="entry name" value="XYLOSYLTRANSFERASE OXT"/>
    <property type="match status" value="1"/>
</dbReference>
<evidence type="ECO:0000256" key="1">
    <source>
        <dbReference type="ARBA" id="ARBA00004323"/>
    </source>
</evidence>
<keyword evidence="11" id="KW-0472">Membrane</keyword>
<keyword evidence="16" id="KW-1185">Reference proteome</keyword>
<dbReference type="GO" id="GO:0016020">
    <property type="term" value="C:membrane"/>
    <property type="evidence" value="ECO:0007669"/>
    <property type="project" value="InterPro"/>
</dbReference>
<evidence type="ECO:0000313" key="16">
    <source>
        <dbReference type="Proteomes" id="UP000434241"/>
    </source>
</evidence>
<dbReference type="GeneID" id="93157699"/>
<name>A0A6N7VCA1_9FIRM</name>
<keyword evidence="6" id="KW-0479">Metal-binding</keyword>
<dbReference type="PANTHER" id="PTHR46025:SF3">
    <property type="entry name" value="XYLOSYLTRANSFERASE OXT"/>
    <property type="match status" value="1"/>
</dbReference>
<evidence type="ECO:0000256" key="10">
    <source>
        <dbReference type="ARBA" id="ARBA00023034"/>
    </source>
</evidence>
<protein>
    <recommendedName>
        <fullName evidence="14">Peptide O-xylosyltransferase</fullName>
    </recommendedName>
</protein>
<keyword evidence="4 15" id="KW-0808">Transferase</keyword>
<evidence type="ECO:0000256" key="9">
    <source>
        <dbReference type="ARBA" id="ARBA00022989"/>
    </source>
</evidence>
<organism evidence="15 16">
    <name type="scientific">Holdemanella porci</name>
    <dbReference type="NCBI Taxonomy" id="2652276"/>
    <lineage>
        <taxon>Bacteria</taxon>
        <taxon>Bacillati</taxon>
        <taxon>Bacillota</taxon>
        <taxon>Erysipelotrichia</taxon>
        <taxon>Erysipelotrichales</taxon>
        <taxon>Erysipelotrichaceae</taxon>
        <taxon>Holdemanella</taxon>
    </lineage>
</organism>
<keyword evidence="8" id="KW-0735">Signal-anchor</keyword>
<dbReference type="Proteomes" id="UP000434241">
    <property type="component" value="Unassembled WGS sequence"/>
</dbReference>
<comment type="subcellular location">
    <subcellularLocation>
        <location evidence="2">Endoplasmic reticulum membrane</location>
        <topology evidence="2">Single-pass type II membrane protein</topology>
    </subcellularLocation>
    <subcellularLocation>
        <location evidence="1">Golgi apparatus membrane</location>
        <topology evidence="1">Single-pass type II membrane protein</topology>
    </subcellularLocation>
</comment>
<dbReference type="Pfam" id="PF02485">
    <property type="entry name" value="Branch"/>
    <property type="match status" value="1"/>
</dbReference>
<evidence type="ECO:0000256" key="4">
    <source>
        <dbReference type="ARBA" id="ARBA00022679"/>
    </source>
</evidence>
<gene>
    <name evidence="15" type="ORF">FYJ55_00090</name>
</gene>